<keyword evidence="3" id="KW-1185">Reference proteome</keyword>
<evidence type="ECO:0000256" key="1">
    <source>
        <dbReference type="SAM" id="MobiDB-lite"/>
    </source>
</evidence>
<dbReference type="SUPFAM" id="SSF52968">
    <property type="entry name" value="B12-dependent dehydatase associated subunit"/>
    <property type="match status" value="1"/>
</dbReference>
<dbReference type="Pfam" id="PF02288">
    <property type="entry name" value="Dehydratase_MU"/>
    <property type="match status" value="1"/>
</dbReference>
<dbReference type="InterPro" id="IPR003208">
    <property type="entry name" value="Dehydtase/Dehydtase_re"/>
</dbReference>
<dbReference type="InterPro" id="IPR010254">
    <property type="entry name" value="B12-dep_deHydtase_bsu"/>
</dbReference>
<sequence>MGRDQEYSPGHQSARFLEREGEDMKTPAFSIEMKLTERGMAGKGTDPREVIVAVGPAFGKELNKTIVKVDHSAVLREVLSGIEEQGAVPRLIRSLRTADLAFMAHEAARLSGSGIGIGLQSRGTTVIHQRDLDPLSNLELFPQSPVITLETYRAIGRNAAMYALGESPNPVPVMNDQMARPKYQAIAAILYLKECQSLVSDARPVELIAEFSIEE</sequence>
<dbReference type="Gene3D" id="3.40.50.10150">
    <property type="entry name" value="B12-dependent dehydatase associated subunit"/>
    <property type="match status" value="1"/>
</dbReference>
<reference evidence="2 3" key="1">
    <citation type="submission" date="2021-01" db="EMBL/GenBank/DDBJ databases">
        <title>Identification of strong promoters based on the transcriptome of Brevibacillus choshinensis.</title>
        <authorList>
            <person name="Yao D."/>
            <person name="Zhang K."/>
            <person name="Wu J."/>
        </authorList>
    </citation>
    <scope>NUCLEOTIDE SEQUENCE [LARGE SCALE GENOMIC DNA]</scope>
    <source>
        <strain evidence="2 3">HPD31-SP3</strain>
    </source>
</reference>
<dbReference type="NCBIfam" id="NF011616">
    <property type="entry name" value="PRK15042.1"/>
    <property type="match status" value="1"/>
</dbReference>
<protein>
    <submittedName>
        <fullName evidence="2">Propanediol/glycerol family dehydratase medium subunit</fullName>
    </submittedName>
</protein>
<evidence type="ECO:0000313" key="3">
    <source>
        <dbReference type="Proteomes" id="UP000596248"/>
    </source>
</evidence>
<evidence type="ECO:0000313" key="2">
    <source>
        <dbReference type="EMBL" id="QRG69222.1"/>
    </source>
</evidence>
<accession>A0ABX7FUC0</accession>
<name>A0ABX7FUC0_BRECH</name>
<dbReference type="InterPro" id="IPR025541">
    <property type="entry name" value="Ppandiol/glycerol_DHydtase_msu"/>
</dbReference>
<gene>
    <name evidence="2" type="ORF">JNE38_08860</name>
</gene>
<organism evidence="2 3">
    <name type="scientific">Brevibacillus choshinensis</name>
    <dbReference type="NCBI Taxonomy" id="54911"/>
    <lineage>
        <taxon>Bacteria</taxon>
        <taxon>Bacillati</taxon>
        <taxon>Bacillota</taxon>
        <taxon>Bacilli</taxon>
        <taxon>Bacillales</taxon>
        <taxon>Paenibacillaceae</taxon>
        <taxon>Brevibacillus</taxon>
    </lineage>
</organism>
<proteinExistence type="predicted"/>
<dbReference type="PIRSF" id="PIRSF018506">
    <property type="entry name" value="Prpndl_dhdrts_md"/>
    <property type="match status" value="1"/>
</dbReference>
<dbReference type="EMBL" id="CP069127">
    <property type="protein sequence ID" value="QRG69222.1"/>
    <property type="molecule type" value="Genomic_DNA"/>
</dbReference>
<dbReference type="Proteomes" id="UP000596248">
    <property type="component" value="Chromosome"/>
</dbReference>
<feature type="region of interest" description="Disordered" evidence="1">
    <location>
        <begin position="1"/>
        <end position="22"/>
    </location>
</feature>